<feature type="transmembrane region" description="Helical" evidence="1">
    <location>
        <begin position="37"/>
        <end position="57"/>
    </location>
</feature>
<keyword evidence="1" id="KW-1133">Transmembrane helix</keyword>
<evidence type="ECO:0000313" key="2">
    <source>
        <dbReference type="EMBL" id="QDI74093.1"/>
    </source>
</evidence>
<evidence type="ECO:0000256" key="1">
    <source>
        <dbReference type="SAM" id="Phobius"/>
    </source>
</evidence>
<keyword evidence="1" id="KW-0812">Transmembrane</keyword>
<protein>
    <submittedName>
        <fullName evidence="2">Uncharacterized protein</fullName>
    </submittedName>
</protein>
<organism evidence="2">
    <name type="scientific">Nitrosopumilus spindle-shaped virus</name>
    <dbReference type="NCBI Taxonomy" id="2508184"/>
    <lineage>
        <taxon>Viruses</taxon>
        <taxon>Viruses incertae sedis</taxon>
        <taxon>Thaspiviridae</taxon>
        <taxon>Nitmarvirus</taxon>
        <taxon>Nitmarvirus maris</taxon>
        <taxon>Nitmarvirus NSV1</taxon>
    </lineage>
</organism>
<proteinExistence type="predicted"/>
<name>A0A514K375_9VIRU</name>
<sequence length="71" mass="8407">MELKRSERKFVEKLEAKGLSPDEIEKKLRNRRKAKKILYFIIPTLGVATYILIYAAMKTQELSWFFMTPPT</sequence>
<reference evidence="2" key="1">
    <citation type="submission" date="2019-02" db="EMBL/GenBank/DDBJ databases">
        <title>Spindle-shaped viruses infect a marine ammonia-oxidizing thaumarchaeon.</title>
        <authorList>
            <person name="Kim J.-G."/>
            <person name="Kim S.-J."/>
            <person name="Rhee S.-K."/>
        </authorList>
    </citation>
    <scope>NUCLEOTIDE SEQUENCE [LARGE SCALE GENOMIC DNA]</scope>
    <source>
        <strain evidence="2">NSV6</strain>
    </source>
</reference>
<accession>A0A514K375</accession>
<dbReference type="EMBL" id="MK570058">
    <property type="protein sequence ID" value="QDI74093.1"/>
    <property type="molecule type" value="Genomic_DNA"/>
</dbReference>
<keyword evidence="1" id="KW-0472">Membrane</keyword>